<dbReference type="InterPro" id="IPR012677">
    <property type="entry name" value="Nucleotide-bd_a/b_plait_sf"/>
</dbReference>
<dbReference type="SUPFAM" id="SSF54928">
    <property type="entry name" value="RNA-binding domain, RBD"/>
    <property type="match status" value="2"/>
</dbReference>
<proteinExistence type="predicted"/>
<dbReference type="InterPro" id="IPR033133">
    <property type="entry name" value="PUM-HD"/>
</dbReference>
<accession>A0A2Z6SQ01</accession>
<dbReference type="Gene3D" id="3.30.70.330">
    <property type="match status" value="2"/>
</dbReference>
<dbReference type="Pfam" id="PF00076">
    <property type="entry name" value="RRM_1"/>
    <property type="match status" value="2"/>
</dbReference>
<feature type="compositionally biased region" description="Polar residues" evidence="4">
    <location>
        <begin position="156"/>
        <end position="168"/>
    </location>
</feature>
<dbReference type="SMART" id="SM00025">
    <property type="entry name" value="Pumilio"/>
    <property type="match status" value="6"/>
</dbReference>
<feature type="compositionally biased region" description="Low complexity" evidence="4">
    <location>
        <begin position="1234"/>
        <end position="1267"/>
    </location>
</feature>
<reference evidence="7 9" key="1">
    <citation type="submission" date="2017-11" db="EMBL/GenBank/DDBJ databases">
        <title>The genome of Rhizophagus clarus HR1 reveals common genetic basis of auxotrophy among arbuscular mycorrhizal fungi.</title>
        <authorList>
            <person name="Kobayashi Y."/>
        </authorList>
    </citation>
    <scope>NUCLEOTIDE SEQUENCE [LARGE SCALE GENOMIC DNA]</scope>
    <source>
        <strain evidence="7 9">HR1</strain>
    </source>
</reference>
<evidence type="ECO:0000313" key="7">
    <source>
        <dbReference type="EMBL" id="GBC10057.1"/>
    </source>
</evidence>
<organism evidence="7 9">
    <name type="scientific">Rhizophagus clarus</name>
    <dbReference type="NCBI Taxonomy" id="94130"/>
    <lineage>
        <taxon>Eukaryota</taxon>
        <taxon>Fungi</taxon>
        <taxon>Fungi incertae sedis</taxon>
        <taxon>Mucoromycota</taxon>
        <taxon>Glomeromycotina</taxon>
        <taxon>Glomeromycetes</taxon>
        <taxon>Glomerales</taxon>
        <taxon>Glomeraceae</taxon>
        <taxon>Rhizophagus</taxon>
    </lineage>
</organism>
<feature type="compositionally biased region" description="Low complexity" evidence="4">
    <location>
        <begin position="617"/>
        <end position="638"/>
    </location>
</feature>
<feature type="compositionally biased region" description="Polar residues" evidence="4">
    <location>
        <begin position="1"/>
        <end position="25"/>
    </location>
</feature>
<evidence type="ECO:0000313" key="8">
    <source>
        <dbReference type="EMBL" id="GES99965.1"/>
    </source>
</evidence>
<evidence type="ECO:0000256" key="4">
    <source>
        <dbReference type="SAM" id="MobiDB-lite"/>
    </source>
</evidence>
<dbReference type="PANTHER" id="PTHR47093">
    <property type="entry name" value="PROTEIN JSN1-RELATED"/>
    <property type="match status" value="1"/>
</dbReference>
<protein>
    <recommendedName>
        <fullName evidence="10">PUM-HD domain-containing protein</fullName>
    </recommendedName>
</protein>
<feature type="repeat" description="Pumilio" evidence="3">
    <location>
        <begin position="741"/>
        <end position="776"/>
    </location>
</feature>
<feature type="repeat" description="Pumilio" evidence="3">
    <location>
        <begin position="814"/>
        <end position="852"/>
    </location>
</feature>
<feature type="compositionally biased region" description="Low complexity" evidence="4">
    <location>
        <begin position="1107"/>
        <end position="1134"/>
    </location>
</feature>
<feature type="compositionally biased region" description="Polar residues" evidence="4">
    <location>
        <begin position="348"/>
        <end position="366"/>
    </location>
</feature>
<dbReference type="InterPro" id="IPR000504">
    <property type="entry name" value="RRM_dom"/>
</dbReference>
<feature type="compositionally biased region" description="Pro residues" evidence="4">
    <location>
        <begin position="606"/>
        <end position="616"/>
    </location>
</feature>
<gene>
    <name evidence="8" type="ORF">RCL2_002644200</name>
    <name evidence="7" type="ORF">RclHR1_09300004</name>
</gene>
<dbReference type="CDD" id="cd00590">
    <property type="entry name" value="RRM_SF"/>
    <property type="match status" value="1"/>
</dbReference>
<evidence type="ECO:0000313" key="9">
    <source>
        <dbReference type="Proteomes" id="UP000247702"/>
    </source>
</evidence>
<evidence type="ECO:0000256" key="1">
    <source>
        <dbReference type="ARBA" id="ARBA00022737"/>
    </source>
</evidence>
<feature type="region of interest" description="Disordered" evidence="4">
    <location>
        <begin position="1085"/>
        <end position="1138"/>
    </location>
</feature>
<dbReference type="EMBL" id="BLAL01000285">
    <property type="protein sequence ID" value="GES99965.1"/>
    <property type="molecule type" value="Genomic_DNA"/>
</dbReference>
<feature type="region of interest" description="Disordered" evidence="4">
    <location>
        <begin position="348"/>
        <end position="367"/>
    </location>
</feature>
<dbReference type="GO" id="GO:0003723">
    <property type="term" value="F:RNA binding"/>
    <property type="evidence" value="ECO:0007669"/>
    <property type="project" value="UniProtKB-UniRule"/>
</dbReference>
<dbReference type="SUPFAM" id="SSF48371">
    <property type="entry name" value="ARM repeat"/>
    <property type="match status" value="1"/>
</dbReference>
<feature type="domain" description="PUM-HD" evidence="6">
    <location>
        <begin position="680"/>
        <end position="1032"/>
    </location>
</feature>
<evidence type="ECO:0008006" key="10">
    <source>
        <dbReference type="Google" id="ProtNLM"/>
    </source>
</evidence>
<dbReference type="InterPro" id="IPR052645">
    <property type="entry name" value="Pumilio_domain_protein"/>
</dbReference>
<comment type="caution">
    <text evidence="7">The sequence shown here is derived from an EMBL/GenBank/DDBJ whole genome shotgun (WGS) entry which is preliminary data.</text>
</comment>
<evidence type="ECO:0000256" key="3">
    <source>
        <dbReference type="PROSITE-ProRule" id="PRU00317"/>
    </source>
</evidence>
<evidence type="ECO:0000259" key="6">
    <source>
        <dbReference type="PROSITE" id="PS50303"/>
    </source>
</evidence>
<evidence type="ECO:0000259" key="5">
    <source>
        <dbReference type="PROSITE" id="PS50102"/>
    </source>
</evidence>
<keyword evidence="1" id="KW-0677">Repeat</keyword>
<dbReference type="Proteomes" id="UP000615446">
    <property type="component" value="Unassembled WGS sequence"/>
</dbReference>
<dbReference type="OrthoDB" id="2017782at2759"/>
<dbReference type="InterPro" id="IPR016024">
    <property type="entry name" value="ARM-type_fold"/>
</dbReference>
<dbReference type="Pfam" id="PF00806">
    <property type="entry name" value="PUF"/>
    <property type="match status" value="3"/>
</dbReference>
<dbReference type="Gene3D" id="1.25.10.10">
    <property type="entry name" value="Leucine-rich Repeat Variant"/>
    <property type="match status" value="1"/>
</dbReference>
<dbReference type="Proteomes" id="UP000247702">
    <property type="component" value="Unassembled WGS sequence"/>
</dbReference>
<reference evidence="8" key="2">
    <citation type="submission" date="2019-10" db="EMBL/GenBank/DDBJ databases">
        <title>Conservation and host-specific expression of non-tandemly repeated heterogenous ribosome RNA gene in arbuscular mycorrhizal fungi.</title>
        <authorList>
            <person name="Maeda T."/>
            <person name="Kobayashi Y."/>
            <person name="Nakagawa T."/>
            <person name="Ezawa T."/>
            <person name="Yamaguchi K."/>
            <person name="Bino T."/>
            <person name="Nishimoto Y."/>
            <person name="Shigenobu S."/>
            <person name="Kawaguchi M."/>
        </authorList>
    </citation>
    <scope>NUCLEOTIDE SEQUENCE</scope>
    <source>
        <strain evidence="8">HR1</strain>
    </source>
</reference>
<feature type="compositionally biased region" description="Low complexity" evidence="4">
    <location>
        <begin position="132"/>
        <end position="151"/>
    </location>
</feature>
<dbReference type="EMBL" id="BEXD01004349">
    <property type="protein sequence ID" value="GBC10057.1"/>
    <property type="molecule type" value="Genomic_DNA"/>
</dbReference>
<dbReference type="InterPro" id="IPR011989">
    <property type="entry name" value="ARM-like"/>
</dbReference>
<dbReference type="PROSITE" id="PS50102">
    <property type="entry name" value="RRM"/>
    <property type="match status" value="2"/>
</dbReference>
<feature type="compositionally biased region" description="Polar residues" evidence="4">
    <location>
        <begin position="1268"/>
        <end position="1291"/>
    </location>
</feature>
<dbReference type="PANTHER" id="PTHR47093:SF1">
    <property type="entry name" value="PROTEIN JSN1-RELATED"/>
    <property type="match status" value="1"/>
</dbReference>
<dbReference type="GO" id="GO:0000288">
    <property type="term" value="P:nuclear-transcribed mRNA catabolic process, deadenylation-dependent decay"/>
    <property type="evidence" value="ECO:0007669"/>
    <property type="project" value="TreeGrafter"/>
</dbReference>
<feature type="region of interest" description="Disordered" evidence="4">
    <location>
        <begin position="181"/>
        <end position="211"/>
    </location>
</feature>
<feature type="region of interest" description="Disordered" evidence="4">
    <location>
        <begin position="405"/>
        <end position="434"/>
    </location>
</feature>
<sequence length="1301" mass="140357">MTTQQSELNKDSYSTGNNSGSSPQQHEARYFSSKRAREIQAEEGITSPYRPGALPPPSFSTNGAFNNGTLLSDSAANASIEFLNLKSVGTKVSTPNGGGQDHISSYPSSFRRTRADTLPSSLSRTPIIHGHSPSSSLSMSSSTATTLLTPPKANSRLRSGSLTQLPSSSLSAAFGPSIFTSGWSDHRSESNGPPTPPMQTPTTGDLLRGDENNTVSKTLDYLGLDDHEHGGGSGMSKIPTNAGNIPQIKVEMKNSAPSYTSSSGSIPNIPALRRDANRIRSYSVSATAKYDEPPVTSTITTNNLFPPGSAAVQQFHQTHSRPRAISLGILDLPNDIVMMRQGRNNQMYNDLPDSNQGMGTTNSSRSLGGEQLLGMMLVGAMEGKKKQQQAIHDDDYLLDHDDMEVPRSSISSPRDHTPDHSQQSTPPPQTPTRSLWIGNIDPTLSTQDLTQLFSPYGPIESLRLLPDKECGFVNFVRVEDAIRAKDDIMNRMGGRVGNCIVRVGYGKADALNNHDLSPSSQTQLQPTRALWVGNIPTSTTPQALQNIFSPYGAIESARVLTHKNCGFVNFEKLDDAVKAKKALHGKEVLGSAVGPVRIGFAKVQPKPSPTSTPEPGSPATRHIRNLSSSSSSSNNQNSGQWNGQVENYHNNMIRMMMAGAANATNGLTEKQSMMRELSGGVDDDIDDLLENRPSTTYFTSIPPVGDPNPNRKPDASRLREIRKRLDSGHCSAKEVEAIAAEVLDECVELSSDYIGNTVIQKLFERCSENTKTKMLEKIAPHLATIGIHKNGTWAAQKIIDCAKTPAQMQLITSNVKAYTPPLLLDQFGNYVVQCCLRLSPQRNQFIFDAMVDRCLDIAQGRFGARAMRACLESQHVTKKQQKQVAIAIVMNAVPLSTNPNGALLLTWMLDTSSFPGRYRILAPRLSPHLAHLCTHKLASLTVLKIVNQRQEADARDLTIASLFFSTNDQVLEDVLSDQVHGVGVVQKVLASPYVDPTEKTRLGEKVKYVLGKLKVQQVQGYKRLLEELGMVGDPSLGSTPLNPGPSQVGIPPQGVFPSPLPPDLAAAAAYYAAAQAAFANQQLQQVASGTSSSESNGSPHEQMGSQSSINPTSSEGSSSNSTVTSTTMASTPSSAYPPTPMFMNNMPMSPHPHSPFPPTSPYPHMNPFPPFIHPSTLAAVAGMYHPAMFSPAAAYPYMLAASSAMPPPMMNTAPPTPGNTPNAQMLAFLQQQQQLLQQQTNSQQSQQQQQQPQEQPSQQQQQQQSPSIGSDAQAQSSPQIIAESLTQSSVGQAEVPVQAQQ</sequence>
<feature type="region of interest" description="Disordered" evidence="4">
    <location>
        <begin position="1234"/>
        <end position="1301"/>
    </location>
</feature>
<name>A0A2Z6SQ01_9GLOM</name>
<keyword evidence="2" id="KW-0694">RNA-binding</keyword>
<feature type="domain" description="RRM" evidence="5">
    <location>
        <begin position="528"/>
        <end position="603"/>
    </location>
</feature>
<keyword evidence="9" id="KW-1185">Reference proteome</keyword>
<dbReference type="PROSITE" id="PS50302">
    <property type="entry name" value="PUM"/>
    <property type="match status" value="2"/>
</dbReference>
<evidence type="ECO:0000256" key="2">
    <source>
        <dbReference type="PROSITE-ProRule" id="PRU00176"/>
    </source>
</evidence>
<dbReference type="InterPro" id="IPR001313">
    <property type="entry name" value="Pumilio_RNA-bd_rpt"/>
</dbReference>
<dbReference type="SMART" id="SM00360">
    <property type="entry name" value="RRM"/>
    <property type="match status" value="2"/>
</dbReference>
<feature type="region of interest" description="Disordered" evidence="4">
    <location>
        <begin position="600"/>
        <end position="644"/>
    </location>
</feature>
<feature type="compositionally biased region" description="Low complexity" evidence="4">
    <location>
        <begin position="1085"/>
        <end position="1098"/>
    </location>
</feature>
<feature type="domain" description="RRM" evidence="5">
    <location>
        <begin position="433"/>
        <end position="508"/>
    </location>
</feature>
<feature type="region of interest" description="Disordered" evidence="4">
    <location>
        <begin position="91"/>
        <end position="168"/>
    </location>
</feature>
<dbReference type="InterPro" id="IPR035979">
    <property type="entry name" value="RBD_domain_sf"/>
</dbReference>
<feature type="region of interest" description="Disordered" evidence="4">
    <location>
        <begin position="1"/>
        <end position="67"/>
    </location>
</feature>
<dbReference type="PROSITE" id="PS50303">
    <property type="entry name" value="PUM_HD"/>
    <property type="match status" value="1"/>
</dbReference>